<organism evidence="1 2">
    <name type="scientific">Rattus norvegicus</name>
    <name type="common">Rat</name>
    <dbReference type="NCBI Taxonomy" id="10116"/>
    <lineage>
        <taxon>Eukaryota</taxon>
        <taxon>Metazoa</taxon>
        <taxon>Chordata</taxon>
        <taxon>Craniata</taxon>
        <taxon>Vertebrata</taxon>
        <taxon>Euteleostomi</taxon>
        <taxon>Mammalia</taxon>
        <taxon>Eutheria</taxon>
        <taxon>Euarchontoglires</taxon>
        <taxon>Glires</taxon>
        <taxon>Rodentia</taxon>
        <taxon>Myomorpha</taxon>
        <taxon>Muroidea</taxon>
        <taxon>Muridae</taxon>
        <taxon>Murinae</taxon>
        <taxon>Rattus</taxon>
    </lineage>
</organism>
<accession>A6IPN1</accession>
<dbReference type="Proteomes" id="UP000234681">
    <property type="component" value="Chromosome X"/>
</dbReference>
<sequence>MIFIVASETVPYIPWLLFNGRSPSAGAPGMLHPAGETPLRYRGLITKEDNVQFLKLLTVIKNWH</sequence>
<name>A6IPN1_RAT</name>
<proteinExistence type="predicted"/>
<evidence type="ECO:0000313" key="1">
    <source>
        <dbReference type="EMBL" id="EDL96132.1"/>
    </source>
</evidence>
<evidence type="ECO:0000313" key="2">
    <source>
        <dbReference type="Proteomes" id="UP000234681"/>
    </source>
</evidence>
<dbReference type="AlphaFoldDB" id="A6IPN1"/>
<gene>
    <name evidence="1" type="ORF">rCG_36321</name>
</gene>
<reference evidence="1 2" key="1">
    <citation type="submission" date="2005-09" db="EMBL/GenBank/DDBJ databases">
        <authorList>
            <person name="Mural R.J."/>
            <person name="Li P.W."/>
            <person name="Adams M.D."/>
            <person name="Amanatides P.G."/>
            <person name="Baden-Tillson H."/>
            <person name="Barnstead M."/>
            <person name="Chin S.H."/>
            <person name="Dew I."/>
            <person name="Evans C.A."/>
            <person name="Ferriera S."/>
            <person name="Flanigan M."/>
            <person name="Fosler C."/>
            <person name="Glodek A."/>
            <person name="Gu Z."/>
            <person name="Holt R.A."/>
            <person name="Jennings D."/>
            <person name="Kraft C.L."/>
            <person name="Lu F."/>
            <person name="Nguyen T."/>
            <person name="Nusskern D.R."/>
            <person name="Pfannkoch C.M."/>
            <person name="Sitter C."/>
            <person name="Sutton G.G."/>
            <person name="Venter J.C."/>
            <person name="Wang Z."/>
            <person name="Woodage T."/>
            <person name="Zheng X.H."/>
            <person name="Zhong F."/>
        </authorList>
    </citation>
    <scope>NUCLEOTIDE SEQUENCE [LARGE SCALE GENOMIC DNA]</scope>
    <source>
        <strain>BN</strain>
        <strain evidence="2">Sprague-Dawley</strain>
    </source>
</reference>
<protein>
    <submittedName>
        <fullName evidence="1">RCG36321</fullName>
    </submittedName>
</protein>
<dbReference type="EMBL" id="CH473966">
    <property type="protein sequence ID" value="EDL96132.1"/>
    <property type="molecule type" value="Genomic_DNA"/>
</dbReference>